<keyword evidence="6" id="KW-0482">Metalloprotease</keyword>
<evidence type="ECO:0000313" key="9">
    <source>
        <dbReference type="EMBL" id="MBC8569659.1"/>
    </source>
</evidence>
<evidence type="ECO:0000256" key="4">
    <source>
        <dbReference type="ARBA" id="ARBA00022801"/>
    </source>
</evidence>
<gene>
    <name evidence="9" type="ORF">H8709_02325</name>
</gene>
<feature type="domain" description="MPN" evidence="8">
    <location>
        <begin position="104"/>
        <end position="226"/>
    </location>
</feature>
<dbReference type="PANTHER" id="PTHR30471:SF3">
    <property type="entry name" value="UPF0758 PROTEIN YEES-RELATED"/>
    <property type="match status" value="1"/>
</dbReference>
<keyword evidence="3" id="KW-0479">Metal-binding</keyword>
<dbReference type="Proteomes" id="UP000660861">
    <property type="component" value="Unassembled WGS sequence"/>
</dbReference>
<evidence type="ECO:0000256" key="3">
    <source>
        <dbReference type="ARBA" id="ARBA00022723"/>
    </source>
</evidence>
<dbReference type="GO" id="GO:0008237">
    <property type="term" value="F:metallopeptidase activity"/>
    <property type="evidence" value="ECO:0007669"/>
    <property type="project" value="UniProtKB-KW"/>
</dbReference>
<accession>A0A926EC58</accession>
<protein>
    <submittedName>
        <fullName evidence="9">RadC family protein</fullName>
    </submittedName>
</protein>
<evidence type="ECO:0000256" key="6">
    <source>
        <dbReference type="ARBA" id="ARBA00023049"/>
    </source>
</evidence>
<reference evidence="9" key="1">
    <citation type="submission" date="2020-08" db="EMBL/GenBank/DDBJ databases">
        <title>Genome public.</title>
        <authorList>
            <person name="Liu C."/>
            <person name="Sun Q."/>
        </authorList>
    </citation>
    <scope>NUCLEOTIDE SEQUENCE</scope>
    <source>
        <strain evidence="9">NSJ-54</strain>
    </source>
</reference>
<dbReference type="PROSITE" id="PS50249">
    <property type="entry name" value="MPN"/>
    <property type="match status" value="1"/>
</dbReference>
<comment type="caution">
    <text evidence="9">The sequence shown here is derived from an EMBL/GenBank/DDBJ whole genome shotgun (WGS) entry which is preliminary data.</text>
</comment>
<dbReference type="AlphaFoldDB" id="A0A926EC58"/>
<dbReference type="Gene3D" id="1.10.150.20">
    <property type="entry name" value="5' to 3' exonuclease, C-terminal subdomain"/>
    <property type="match status" value="1"/>
</dbReference>
<dbReference type="InterPro" id="IPR025657">
    <property type="entry name" value="RadC_JAB"/>
</dbReference>
<dbReference type="InterPro" id="IPR037518">
    <property type="entry name" value="MPN"/>
</dbReference>
<dbReference type="InterPro" id="IPR010994">
    <property type="entry name" value="RuvA_2-like"/>
</dbReference>
<keyword evidence="2" id="KW-0645">Protease</keyword>
<sequence length="230" mass="25675">MMEEQLHTNHRERMRDRFLKDGLDSFEPHNVLELLLFYAQPRGDMNPLAHRLIDTFGSLSGVLDAAVEDLRGVKGMGKNTAVFLKMIPQISRYYLNDKYQNGFIIDSTQRAGEFLLPKFVGRTNEVVYLVCLDNKGKVINTTQVMEGSVNATQVSARHIIEIAIRTNATAVIISHNHPNGVAIPSGADVATTRDLEQALRLVGIQLMDHIIVAEDDFTSMADSGIISRRI</sequence>
<dbReference type="Gene3D" id="3.40.140.10">
    <property type="entry name" value="Cytidine Deaminase, domain 2"/>
    <property type="match status" value="1"/>
</dbReference>
<dbReference type="NCBIfam" id="TIGR00608">
    <property type="entry name" value="radc"/>
    <property type="match status" value="1"/>
</dbReference>
<dbReference type="CDD" id="cd08071">
    <property type="entry name" value="MPN_DUF2466"/>
    <property type="match status" value="1"/>
</dbReference>
<keyword evidence="4" id="KW-0378">Hydrolase</keyword>
<proteinExistence type="inferred from homology"/>
<dbReference type="SUPFAM" id="SSF102712">
    <property type="entry name" value="JAB1/MPN domain"/>
    <property type="match status" value="1"/>
</dbReference>
<dbReference type="InterPro" id="IPR001405">
    <property type="entry name" value="UPF0758"/>
</dbReference>
<comment type="similarity">
    <text evidence="1 7">Belongs to the UPF0758 family.</text>
</comment>
<name>A0A926EC58_9FIRM</name>
<dbReference type="Pfam" id="PF04002">
    <property type="entry name" value="RadC"/>
    <property type="match status" value="1"/>
</dbReference>
<dbReference type="GO" id="GO:0006508">
    <property type="term" value="P:proteolysis"/>
    <property type="evidence" value="ECO:0007669"/>
    <property type="project" value="UniProtKB-KW"/>
</dbReference>
<evidence type="ECO:0000259" key="8">
    <source>
        <dbReference type="PROSITE" id="PS50249"/>
    </source>
</evidence>
<evidence type="ECO:0000256" key="1">
    <source>
        <dbReference type="ARBA" id="ARBA00010243"/>
    </source>
</evidence>
<keyword evidence="5" id="KW-0862">Zinc</keyword>
<dbReference type="PANTHER" id="PTHR30471">
    <property type="entry name" value="DNA REPAIR PROTEIN RADC"/>
    <property type="match status" value="1"/>
</dbReference>
<dbReference type="EMBL" id="JACRTC010000001">
    <property type="protein sequence ID" value="MBC8569659.1"/>
    <property type="molecule type" value="Genomic_DNA"/>
</dbReference>
<dbReference type="GO" id="GO:0046872">
    <property type="term" value="F:metal ion binding"/>
    <property type="evidence" value="ECO:0007669"/>
    <property type="project" value="UniProtKB-KW"/>
</dbReference>
<organism evidence="9 10">
    <name type="scientific">Zongyangia hominis</name>
    <dbReference type="NCBI Taxonomy" id="2763677"/>
    <lineage>
        <taxon>Bacteria</taxon>
        <taxon>Bacillati</taxon>
        <taxon>Bacillota</taxon>
        <taxon>Clostridia</taxon>
        <taxon>Eubacteriales</taxon>
        <taxon>Oscillospiraceae</taxon>
        <taxon>Zongyangia</taxon>
    </lineage>
</organism>
<evidence type="ECO:0000256" key="5">
    <source>
        <dbReference type="ARBA" id="ARBA00022833"/>
    </source>
</evidence>
<keyword evidence="10" id="KW-1185">Reference proteome</keyword>
<dbReference type="SUPFAM" id="SSF47781">
    <property type="entry name" value="RuvA domain 2-like"/>
    <property type="match status" value="1"/>
</dbReference>
<evidence type="ECO:0000256" key="7">
    <source>
        <dbReference type="RuleBase" id="RU003797"/>
    </source>
</evidence>
<evidence type="ECO:0000256" key="2">
    <source>
        <dbReference type="ARBA" id="ARBA00022670"/>
    </source>
</evidence>
<evidence type="ECO:0000313" key="10">
    <source>
        <dbReference type="Proteomes" id="UP000660861"/>
    </source>
</evidence>